<dbReference type="EMBL" id="JBBNAG010000008">
    <property type="protein sequence ID" value="KAK9111602.1"/>
    <property type="molecule type" value="Genomic_DNA"/>
</dbReference>
<gene>
    <name evidence="7" type="ORF">Scep_019121</name>
</gene>
<dbReference type="GO" id="GO:0045053">
    <property type="term" value="P:protein retention in Golgi apparatus"/>
    <property type="evidence" value="ECO:0007669"/>
    <property type="project" value="TreeGrafter"/>
</dbReference>
<dbReference type="PANTHER" id="PTHR16166:SF143">
    <property type="entry name" value="PROTEIN SORTING-ASSOCIATED PROTEIN, PUTATIVE (DUF1162)-RELATED"/>
    <property type="match status" value="1"/>
</dbReference>
<organism evidence="7 8">
    <name type="scientific">Stephania cephalantha</name>
    <dbReference type="NCBI Taxonomy" id="152367"/>
    <lineage>
        <taxon>Eukaryota</taxon>
        <taxon>Viridiplantae</taxon>
        <taxon>Streptophyta</taxon>
        <taxon>Embryophyta</taxon>
        <taxon>Tracheophyta</taxon>
        <taxon>Spermatophyta</taxon>
        <taxon>Magnoliopsida</taxon>
        <taxon>Ranunculales</taxon>
        <taxon>Menispermaceae</taxon>
        <taxon>Menispermoideae</taxon>
        <taxon>Cissampelideae</taxon>
        <taxon>Stephania</taxon>
    </lineage>
</organism>
<dbReference type="Proteomes" id="UP001419268">
    <property type="component" value="Unassembled WGS sequence"/>
</dbReference>
<feature type="domain" description="Intermembrane lipid transfer protein VPS13-like C-terminal" evidence="6">
    <location>
        <begin position="3272"/>
        <end position="3343"/>
    </location>
</feature>
<dbReference type="PANTHER" id="PTHR16166">
    <property type="entry name" value="VACUOLAR PROTEIN SORTING-ASSOCIATED PROTEIN VPS13"/>
    <property type="match status" value="1"/>
</dbReference>
<dbReference type="Pfam" id="PF25036">
    <property type="entry name" value="VPS13_VAB"/>
    <property type="match status" value="1"/>
</dbReference>
<dbReference type="InterPro" id="IPR009543">
    <property type="entry name" value="VPS13_VAB"/>
</dbReference>
<evidence type="ECO:0000256" key="1">
    <source>
        <dbReference type="ARBA" id="ARBA00006545"/>
    </source>
</evidence>
<evidence type="ECO:0000259" key="6">
    <source>
        <dbReference type="Pfam" id="PF25037"/>
    </source>
</evidence>
<dbReference type="GO" id="GO:0006869">
    <property type="term" value="P:lipid transport"/>
    <property type="evidence" value="ECO:0007669"/>
    <property type="project" value="UniProtKB-KW"/>
</dbReference>
<evidence type="ECO:0008006" key="9">
    <source>
        <dbReference type="Google" id="ProtNLM"/>
    </source>
</evidence>
<dbReference type="Pfam" id="PF25037">
    <property type="entry name" value="VPS13_C"/>
    <property type="match status" value="1"/>
</dbReference>
<evidence type="ECO:0000259" key="4">
    <source>
        <dbReference type="Pfam" id="PF12624"/>
    </source>
</evidence>
<dbReference type="InterPro" id="IPR026847">
    <property type="entry name" value="VPS13"/>
</dbReference>
<dbReference type="InterPro" id="IPR056748">
    <property type="entry name" value="VPS13-like_C"/>
</dbReference>
<evidence type="ECO:0000256" key="3">
    <source>
        <dbReference type="ARBA" id="ARBA00023055"/>
    </source>
</evidence>
<dbReference type="Pfam" id="PF12624">
    <property type="entry name" value="VPS13_N"/>
    <property type="match status" value="1"/>
</dbReference>
<evidence type="ECO:0000256" key="2">
    <source>
        <dbReference type="ARBA" id="ARBA00022448"/>
    </source>
</evidence>
<accession>A0AAP0IAR1</accession>
<comment type="similarity">
    <text evidence="1">Belongs to the VPS13 family.</text>
</comment>
<keyword evidence="3" id="KW-0445">Lipid transport</keyword>
<feature type="domain" description="Vacuolar protein sorting-associated protein 13 VPS13 adaptor binding" evidence="5">
    <location>
        <begin position="2024"/>
        <end position="2666"/>
    </location>
</feature>
<proteinExistence type="inferred from homology"/>
<keyword evidence="8" id="KW-1185">Reference proteome</keyword>
<keyword evidence="2" id="KW-0813">Transport</keyword>
<evidence type="ECO:0000313" key="7">
    <source>
        <dbReference type="EMBL" id="KAK9111602.1"/>
    </source>
</evidence>
<dbReference type="InterPro" id="IPR026854">
    <property type="entry name" value="VPS13_N"/>
</dbReference>
<feature type="domain" description="Chorein N-terminal" evidence="4">
    <location>
        <begin position="1"/>
        <end position="451"/>
    </location>
</feature>
<dbReference type="GO" id="GO:0006623">
    <property type="term" value="P:protein targeting to vacuole"/>
    <property type="evidence" value="ECO:0007669"/>
    <property type="project" value="TreeGrafter"/>
</dbReference>
<protein>
    <recommendedName>
        <fullName evidence="9">Vacuolar protein sorting-associated protein 13A</fullName>
    </recommendedName>
</protein>
<evidence type="ECO:0000259" key="5">
    <source>
        <dbReference type="Pfam" id="PF25036"/>
    </source>
</evidence>
<name>A0AAP0IAR1_9MAGN</name>
<sequence length="3456" mass="387924">MFEGIVQKLLLEYLGRYVKDIQKEQLKIGLWNSEVLLENVGLTLEAFDYLQLPFALKQGHVGKLSIKIPWKKLGWEPIVILLEDVFICAYQREDHEWSLDSVEKREYAGKKAKLAAAELAKLSRRVCDNQAGQSFISYITAKILDGIQVSVKNFHVQCINGDDLDQYAFGLRFSSLTMKQNSIWTSSVKLKGNQVSKIVDISGLGIYCNKTDETSQSAVIDNVGCLQSSYDANIKSDDYILAPFDVALTLTVNKSGKLESGVPQYSIIADLPILVLLLNEVQVRQILVLLDYLSVYQLKEKYGRYRPSIDSLSKKHEGWQRMWWCYAQTSVLSDVRRKLKKTSWRYLGWRMNSCRKYVNFYKKKLDSLGREQPVDKSILIELEQMEKESDFDDILSYRTIAEHESQDILLSSKPTNMQKSSGTVTSEKPQNEDCSTIKSRGWLNWLSLGMLGAGGTEDSIQFSGVVSDEIIKDIFEATEFHPQVSVDGSVATKYRIYSSINVHRVVATLNKKQDKEAVKVTCDGVIIEGKYWEESCNFLFSVNSVVIANPQVNNVLLLATKAITVEVDMPLLNYDSELNVKVLLQPIEVTYDSDVLLNLLDFVQVLASFKFHNERVMLSLNGFENVQARLLSKAEWVLLLTSSFLVFFFFLQRLELGAINFKSVSATKASVSVGGNQQNCLLADFQCSKSTEDLSAGVLSQDLYEQFKVLFSDFKVKIVLPDCRQEMTIFERFDASVTLMSCIIPYESQLKQLEVQLTSSPLDIHFSVPIYVAIMGMLRCLVVPKPESAADNVFNFSVSAKLQHVNLHANIADYAENNLVLFLVLEELEMGYCFLHFMEYHISLKTITINACSSVSETFSRTLCSSRSISLGNSGIKHGMGDAIGVAGDDCGQSNISANGCFLLHYKTQKSEGLLSHKYRLWLNDIDLHLYPAIFGLLLNFGSKLSGYGTSAMTSSLVSKENEGTILLPDFDVPRFGFSNFFEVESDSLLSGIPLDQFPFITIKNSGSLGNLEESLIYGIPEWRKALKVCDNNSVKIPRFSEVQRTHMSSVPATKPSCSLGASSECGRTYDTDIVVLDLIFNRTKVHFHDASCIIGAVTLPVSKSSLIIYDSDYFTMLCSLEGLLVSSSWSAQDRHEVLWDSSVPDLSPILNICLKKEKRLVPEIEISIGIQHVCCLLPVDFLAMLIGYFSLPDWTSNESEPCLVSNNNNNDTVGHTRVIYKLEILDCLLILPLESNKHECLHLELRQLYCSFRQCNRFEDAFADVPSDCMVRVNKVANDFCVLNFFGRDLCLFLVLPKDGEFVSADLDQDVKHKKIPLIAQMNADLWIRIPCNSDGLSEQTPPTYVMMRIQNCQVVAEDECFIFGVEAVLDVIDQISLIDIKSKGFTSDVLQFLQFSKSLKEGNVVLPKVSDMSFTDIKILASSMSINLGCYRRSHLISSQVIAKADLQFDFCASFRDDVPIGMDIYCSHLLLHSFCSSSTLVEFLSEDHSSYGLIIHLSRSDLGRYELLVDLMSAHVWLHLLDWSEIIELLVSYSKKLFKTSFINESNADSNSLPISVPVKLLHNDTESQGCSISTSSEKIEDNVSFIMRSEDISISLHFPLSVKQAAIDEGMEAGPQQKMSSLYLADILEQRKKHSAKSCTYIALILNSKDCELVTDGHHAKLKCSMEKINGISEIVEDQRILSWTLFELFQVDVIAETIDQHEKQRIDVDFRSDSLDVRSSQQILDFWHGLELESPQTGSSQIHKFTVTLKWSCNAPLLEVLVRNLLLLIDASQKGTEVSIVGDLMVNYKSIHSVMWEPFIEPWGFELKMIQIHRQSALLNTFVTTDIHLKSMTHLNLNVTEPLIEYCEPGNILNPSALKVLYRVNELVRDAWNQVGFIDHRESQSYIKQTRDDTCTIYAPYILKNETSLPLSFQVSHGLAASDNFDILKMKEEYVVHPGSSIPIFIDETPEEHAFHLRPPQSSDSLNDKSFNGVQHLISIKVDGTSRPSIPISMDVVDRNGQYSTGGFVVPVVLDVSVQQYSKLIRLYSTVILSNSTSMPLELRFDIPFGVSPKVLDPIYPGQEFPLPLHLAEAGLMRWRPLDKNYLWSEAQQLSNLLSMENKSGFLRSFVCYPSHPSSDPFRCCISVQHINLPSSTLLKEGHSILTRASTALFEDQDQRGYILGNAKKRFIHYVTLTTPLFVRSYIPHKVSVTIESGGISRTVVLSEAGSSSVFHVDSTHDLGLLFHVHGFSPCTSKFQRAETFATVSKLNETKFSSSESLVIRPDSCTGPIYVVLEKVVDALCGARELCISVPFLLYNCTGLPLAIAGFGNEIEGNSFSIPSCYHLDEVDKLLSKKHGLALVTSEQDSHKHCSTSKNNPLALRESSRLCGQMSLSTGFTTRDSVAHSLEHKSSTSQLQASECDKEFDVMDSVTRTAKACIYSPHPSSSASELMVRLSLCLPESNTGDATNSVWSSSFFLVPPSGSTSVVVPQTSTSGAFIISATSSQLSPFSGRTRAITFQPRNNKLSQYLALMFDIPRYLILQSGEHSHLHLADTTKELLISLRFNEPGWMWSGSFSPDHLGDTQVKMRNYVSGAVYMIRVEIQNADVPIKDEKIVGSTIGKSGTLLILLSDDNTGFMPYRIDNFSMERLRVYQQKCEVLETVVHSYTSCPYAWDEPCFPHRLVVEVPGECVLGSYALDVVKEQTSVYLPSTSEIFQGKPGRRLFLAIHAEGAIKVLSIINSSHHLLKDMKETCFHGFKEKRKVDQKQELMEDYNERVSLHFTFIGISVINSIPQEVLFVSANDTKIDILQHMEQQKLFFHISSLQIDNQLVHATYPVLLSFDHDVESNSVSNMKTKDDKNLKSKAHTSAERSCQSVFYLAAAKWRNKEISLVSFEYISLRLAPLRIELEEEVILYLLNFFRTVVSRLRNSKIRCPDSEFRDLAHENCSSPLLPSVVPIGAPWQQIYLLARRQKKIYVEVFDLSHIKLALSFSSAPWMLKNEGLISAEYLGNASGTVLQRGLLVLADVEEAPVLLRELIVDHHMGSWESFQEILIRHYTRQLLHETYKDSFKKMLHSFESDIRVILVPIAILCYIFLRSVIKLFCNCLKLQIFGSAGVIGNPMGFARNLGLGIKDFLSVPARGIFQSPAGLIIGMAQGTSSLLSNTVYAVSNAATQFSKSVQKSIVALTFDDQAVSRMEKQQKAFLSSQSKGLLNEFLEGLTGFLQSPVRGAEKHGLPGVLSGIALGTAGLVARPVASILEVTGKTAQSIRNRSRLHRPRHFRVRFPRPLVRGLPTQPYSWEEAIGATMLLGAADAKLKDEIYVKCKALKQTGTFVIITKRLIIIFSCSSLVELKTSEFHIVADPEWVIQVEMGLETVIHVDREKEVLNIVGSRSETLLKQPQQKKTIARTKWSTNTSPLFQMNLEFKNEEEAEEVLQVILSTFEHIKEHHFGVHVLHQSNLRQKSTP</sequence>
<evidence type="ECO:0000313" key="8">
    <source>
        <dbReference type="Proteomes" id="UP001419268"/>
    </source>
</evidence>
<comment type="caution">
    <text evidence="7">The sequence shown here is derived from an EMBL/GenBank/DDBJ whole genome shotgun (WGS) entry which is preliminary data.</text>
</comment>
<reference evidence="7 8" key="1">
    <citation type="submission" date="2024-01" db="EMBL/GenBank/DDBJ databases">
        <title>Genome assemblies of Stephania.</title>
        <authorList>
            <person name="Yang L."/>
        </authorList>
    </citation>
    <scope>NUCLEOTIDE SEQUENCE [LARGE SCALE GENOMIC DNA]</scope>
    <source>
        <strain evidence="7">JXDWG</strain>
        <tissue evidence="7">Leaf</tissue>
    </source>
</reference>